<feature type="transmembrane region" description="Helical" evidence="1">
    <location>
        <begin position="307"/>
        <end position="330"/>
    </location>
</feature>
<protein>
    <submittedName>
        <fullName evidence="3">Uncharacterized protein At1g01500</fullName>
    </submittedName>
</protein>
<reference evidence="2" key="1">
    <citation type="journal article" date="2014" name="Nat. Genet.">
        <title>The genome of the stress-tolerant wild tomato species Solanum pennellii.</title>
        <authorList>
            <person name="Bolger A."/>
            <person name="Scossa F."/>
            <person name="Bolger M.E."/>
            <person name="Lanz C."/>
            <person name="Maumus F."/>
            <person name="Tohge T."/>
            <person name="Quesneville H."/>
            <person name="Alseekh S."/>
            <person name="Sorensen I."/>
            <person name="Lichtenstein G."/>
            <person name="Fich E.A."/>
            <person name="Conte M."/>
            <person name="Keller H."/>
            <person name="Schneeberger K."/>
            <person name="Schwacke R."/>
            <person name="Ofner I."/>
            <person name="Vrebalov J."/>
            <person name="Xu Y."/>
            <person name="Osorio S."/>
            <person name="Aflitos S.A."/>
            <person name="Schijlen E."/>
            <person name="Jimenez-Gomez J.M."/>
            <person name="Ryngajllo M."/>
            <person name="Kimura S."/>
            <person name="Kumar R."/>
            <person name="Koenig D."/>
            <person name="Headland L.R."/>
            <person name="Maloof J.N."/>
            <person name="Sinha N."/>
            <person name="van Ham R.C."/>
            <person name="Lankhorst R.K."/>
            <person name="Mao L."/>
            <person name="Vogel A."/>
            <person name="Arsova B."/>
            <person name="Panstruga R."/>
            <person name="Fei Z."/>
            <person name="Rose J.K."/>
            <person name="Zamir D."/>
            <person name="Carrari F."/>
            <person name="Giovannoni J.J."/>
            <person name="Weigel D."/>
            <person name="Usadel B."/>
            <person name="Fernie A.R."/>
        </authorList>
    </citation>
    <scope>NUCLEOTIDE SEQUENCE [LARGE SCALE GENOMIC DNA]</scope>
    <source>
        <strain evidence="2">cv. LA0716</strain>
    </source>
</reference>
<dbReference type="GeneID" id="107025259"/>
<gene>
    <name evidence="3" type="primary">LOC107025259</name>
</gene>
<evidence type="ECO:0000256" key="1">
    <source>
        <dbReference type="SAM" id="Phobius"/>
    </source>
</evidence>
<dbReference type="PANTHER" id="PTHR42938">
    <property type="entry name" value="FORMATE DEHYDROGENASE 1"/>
    <property type="match status" value="1"/>
</dbReference>
<reference evidence="3" key="2">
    <citation type="submission" date="2025-08" db="UniProtKB">
        <authorList>
            <consortium name="RefSeq"/>
        </authorList>
    </citation>
    <scope>IDENTIFICATION</scope>
</reference>
<organism evidence="2 3">
    <name type="scientific">Solanum pennellii</name>
    <name type="common">Tomato</name>
    <name type="synonym">Lycopersicon pennellii</name>
    <dbReference type="NCBI Taxonomy" id="28526"/>
    <lineage>
        <taxon>Eukaryota</taxon>
        <taxon>Viridiplantae</taxon>
        <taxon>Streptophyta</taxon>
        <taxon>Embryophyta</taxon>
        <taxon>Tracheophyta</taxon>
        <taxon>Spermatophyta</taxon>
        <taxon>Magnoliopsida</taxon>
        <taxon>eudicotyledons</taxon>
        <taxon>Gunneridae</taxon>
        <taxon>Pentapetalae</taxon>
        <taxon>asterids</taxon>
        <taxon>lamiids</taxon>
        <taxon>Solanales</taxon>
        <taxon>Solanaceae</taxon>
        <taxon>Solanoideae</taxon>
        <taxon>Solaneae</taxon>
        <taxon>Solanum</taxon>
        <taxon>Solanum subgen. Lycopersicon</taxon>
    </lineage>
</organism>
<keyword evidence="1" id="KW-1133">Transmembrane helix</keyword>
<proteinExistence type="predicted"/>
<dbReference type="PANTHER" id="PTHR42938:SF19">
    <property type="entry name" value="OS08G0151600 PROTEIN"/>
    <property type="match status" value="1"/>
</dbReference>
<dbReference type="Proteomes" id="UP000694930">
    <property type="component" value="Chromosome 1"/>
</dbReference>
<keyword evidence="2" id="KW-1185">Reference proteome</keyword>
<feature type="non-terminal residue" evidence="3">
    <location>
        <position position="1"/>
    </location>
</feature>
<keyword evidence="1" id="KW-0472">Membrane</keyword>
<sequence length="342" mass="37699">RSTCPLASSSLPFSPFQFSLIHSLNFPQFSVTFPCKLKKISGFNGNQGEELLKAAYKSSNFTGGCLEIRLFYVRIVSGAVDVVPNHLILRHLRREMGVSLEINGCRIPASDTVCITLRRDRVDKGSSEVTYVSTDNVRVSGTVEFEVHEEKEELKELILCGSLERVEGTWDNGNGTGWSMDCYNPASFGSGGSVFFQSKIRVSSPSIEVYVAGCCSGVPLILTKTIQVSPRRKLSRHRVLDSIPEDEGVGKEHQYVNGFIPQQKLPITDSELDDYESEGKAGHGFYSEDMYYGEDGQLSWFNAGVRVGVGIGLGMCVGVGIGVGLLMRSYQATTTNLRRRFF</sequence>
<dbReference type="RefSeq" id="XP_015081541.2">
    <property type="nucleotide sequence ID" value="XM_015226055.2"/>
</dbReference>
<name>A0ABM1H7J4_SOLPN</name>
<accession>A0ABM1H7J4</accession>
<evidence type="ECO:0000313" key="2">
    <source>
        <dbReference type="Proteomes" id="UP000694930"/>
    </source>
</evidence>
<evidence type="ECO:0000313" key="3">
    <source>
        <dbReference type="RefSeq" id="XP_015081541.2"/>
    </source>
</evidence>
<keyword evidence="1" id="KW-0812">Transmembrane</keyword>